<feature type="region of interest" description="Disordered" evidence="1">
    <location>
        <begin position="19"/>
        <end position="46"/>
    </location>
</feature>
<gene>
    <name evidence="2" type="ORF">AGR13a_Lc60160</name>
</gene>
<proteinExistence type="predicted"/>
<name>A0ABM9VM68_9HYPH</name>
<comment type="caution">
    <text evidence="2">The sequence shown here is derived from an EMBL/GenBank/DDBJ whole genome shotgun (WGS) entry which is preliminary data.</text>
</comment>
<sequence length="46" mass="4890">MEMPLSSVILGLDPRIHSSAAVDPRVKPEDDVECGSGLSASTPDFY</sequence>
<reference evidence="2 3" key="1">
    <citation type="submission" date="2016-01" db="EMBL/GenBank/DDBJ databases">
        <authorList>
            <person name="Regsiter A."/>
            <person name="william w."/>
        </authorList>
    </citation>
    <scope>NUCLEOTIDE SEQUENCE [LARGE SCALE GENOMIC DNA]</scope>
    <source>
        <strain evidence="2 3">CFBP 6927</strain>
    </source>
</reference>
<evidence type="ECO:0000313" key="3">
    <source>
        <dbReference type="Proteomes" id="UP000191812"/>
    </source>
</evidence>
<organism evidence="2 3">
    <name type="scientific">Agrobacterium genomosp. 13 str. CFBP 6927</name>
    <dbReference type="NCBI Taxonomy" id="1183428"/>
    <lineage>
        <taxon>Bacteria</taxon>
        <taxon>Pseudomonadati</taxon>
        <taxon>Pseudomonadota</taxon>
        <taxon>Alphaproteobacteria</taxon>
        <taxon>Hyphomicrobiales</taxon>
        <taxon>Rhizobiaceae</taxon>
        <taxon>Rhizobium/Agrobacterium group</taxon>
        <taxon>Agrobacterium</taxon>
        <taxon>Agrobacterium tumefaciens complex</taxon>
    </lineage>
</organism>
<keyword evidence="3" id="KW-1185">Reference proteome</keyword>
<evidence type="ECO:0000313" key="2">
    <source>
        <dbReference type="EMBL" id="CUX60883.1"/>
    </source>
</evidence>
<accession>A0ABM9VM68</accession>
<evidence type="ECO:0000256" key="1">
    <source>
        <dbReference type="SAM" id="MobiDB-lite"/>
    </source>
</evidence>
<dbReference type="EMBL" id="FBWH01000045">
    <property type="protein sequence ID" value="CUX60883.1"/>
    <property type="molecule type" value="Genomic_DNA"/>
</dbReference>
<dbReference type="Proteomes" id="UP000191812">
    <property type="component" value="Unassembled WGS sequence"/>
</dbReference>
<protein>
    <submittedName>
        <fullName evidence="2">Uncharacterized protein</fullName>
    </submittedName>
</protein>